<dbReference type="RefSeq" id="WP_038101663.1">
    <property type="nucleotide sequence ID" value="NZ_JFDP01000006.1"/>
</dbReference>
<dbReference type="GO" id="GO:0007059">
    <property type="term" value="P:chromosome segregation"/>
    <property type="evidence" value="ECO:0007669"/>
    <property type="project" value="UniProtKB-KW"/>
</dbReference>
<evidence type="ECO:0000256" key="3">
    <source>
        <dbReference type="SAM" id="Phobius"/>
    </source>
</evidence>
<dbReference type="AlphaFoldDB" id="A0A084F1L6"/>
<dbReference type="PANTHER" id="PTHR33969">
    <property type="entry name" value="SEGREGATION AND CONDENSATION PROTEIN A"/>
    <property type="match status" value="1"/>
</dbReference>
<dbReference type="Gene3D" id="6.10.250.2410">
    <property type="match status" value="1"/>
</dbReference>
<evidence type="ECO:0000256" key="1">
    <source>
        <dbReference type="ARBA" id="ARBA00022829"/>
    </source>
</evidence>
<dbReference type="Proteomes" id="UP000028537">
    <property type="component" value="Unassembled WGS sequence"/>
</dbReference>
<dbReference type="OrthoDB" id="9811016at2"/>
<evidence type="ECO:0000313" key="5">
    <source>
        <dbReference type="Proteomes" id="UP000028537"/>
    </source>
</evidence>
<evidence type="ECO:0000313" key="4">
    <source>
        <dbReference type="EMBL" id="KEZ24108.1"/>
    </source>
</evidence>
<comment type="caution">
    <text evidence="4">The sequence shown here is derived from an EMBL/GenBank/DDBJ whole genome shotgun (WGS) entry which is preliminary data.</text>
</comment>
<dbReference type="eggNOG" id="COG1354">
    <property type="taxonomic scope" value="Bacteria"/>
</dbReference>
<proteinExistence type="predicted"/>
<sequence>MQEIKKSIFEYKTIDYNGPLDTLCVLIKQKRMDINNLDIVTLADQYVAYINESILNTDLDILADHLAMASYLVELKTRYLLPNQNPVDFKTIEEDRKNLIDRLIQYNSYKKVAEHLSQRFDFRSTMYDLPQQDYEPFYSDQFVYKPLPNSLNPNILKELMDKIIFEYEQRQQQIINEKEVVEYDVNLIRSSLIYYLKKQPDYTSSIIKYFLDQPSVNRNRRFLAITFLIILVLINYGNLTYQALENDYLITYNEVINNDQNTSNEIDIEDNDLIKQVQESTALLSEAVNKKLRGDSDE</sequence>
<organism evidence="4 5">
    <name type="scientific">Ureaplasma diversum NCTC 246</name>
    <dbReference type="NCBI Taxonomy" id="1188241"/>
    <lineage>
        <taxon>Bacteria</taxon>
        <taxon>Bacillati</taxon>
        <taxon>Mycoplasmatota</taxon>
        <taxon>Mycoplasmoidales</taxon>
        <taxon>Mycoplasmoidaceae</taxon>
        <taxon>Ureaplasma</taxon>
    </lineage>
</organism>
<feature type="transmembrane region" description="Helical" evidence="3">
    <location>
        <begin position="222"/>
        <end position="239"/>
    </location>
</feature>
<name>A0A084F1L6_9BACT</name>
<dbReference type="Pfam" id="PF02616">
    <property type="entry name" value="SMC_ScpA"/>
    <property type="match status" value="1"/>
</dbReference>
<evidence type="ECO:0000256" key="2">
    <source>
        <dbReference type="ARBA" id="ARBA00044777"/>
    </source>
</evidence>
<dbReference type="InterPro" id="IPR003768">
    <property type="entry name" value="ScpA"/>
</dbReference>
<reference evidence="4 5" key="1">
    <citation type="submission" date="2014-02" db="EMBL/GenBank/DDBJ databases">
        <title>Genome sequence of Ureaplasma diversum strain 246.</title>
        <authorList>
            <person name="Sirand-Pugnet P."/>
            <person name="Breton M."/>
            <person name="Dordet-Frisoni E."/>
            <person name="Baranowski E."/>
            <person name="Barre A."/>
            <person name="Couture C."/>
            <person name="Dupuy V."/>
            <person name="Gaurivaud P."/>
            <person name="Jacob D."/>
            <person name="Lemaitre C."/>
            <person name="Manso-Silvan L."/>
            <person name="Nikolski M."/>
            <person name="Nouvel L.-X."/>
            <person name="Poumarat F."/>
            <person name="Tardy F."/>
            <person name="Thebault P."/>
            <person name="Theil S."/>
            <person name="Citti C."/>
            <person name="Thiaucourt F."/>
            <person name="Blanchard A."/>
        </authorList>
    </citation>
    <scope>NUCLEOTIDE SEQUENCE [LARGE SCALE GENOMIC DNA]</scope>
    <source>
        <strain evidence="4 5">NCTC 246</strain>
    </source>
</reference>
<gene>
    <name evidence="4" type="primary">scpA</name>
    <name evidence="4" type="ORF">UDIV_0770</name>
</gene>
<accession>A0A084F1L6</accession>
<keyword evidence="3" id="KW-0472">Membrane</keyword>
<keyword evidence="1" id="KW-0159">Chromosome partition</keyword>
<dbReference type="EMBL" id="JFDP01000006">
    <property type="protein sequence ID" value="KEZ24108.1"/>
    <property type="molecule type" value="Genomic_DNA"/>
</dbReference>
<protein>
    <recommendedName>
        <fullName evidence="2">Segregation and condensation protein A</fullName>
    </recommendedName>
</protein>
<keyword evidence="3" id="KW-0812">Transmembrane</keyword>
<keyword evidence="5" id="KW-1185">Reference proteome</keyword>
<dbReference type="PANTHER" id="PTHR33969:SF2">
    <property type="entry name" value="SEGREGATION AND CONDENSATION PROTEIN A"/>
    <property type="match status" value="1"/>
</dbReference>
<keyword evidence="3" id="KW-1133">Transmembrane helix</keyword>